<dbReference type="PANTHER" id="PTHR36512">
    <property type="entry name" value="D-AMINOPEPTIDASE"/>
    <property type="match status" value="1"/>
</dbReference>
<comment type="similarity">
    <text evidence="1">Belongs to the peptidase S58 family.</text>
</comment>
<comment type="caution">
    <text evidence="2">The sequence shown here is derived from an EMBL/GenBank/DDBJ whole genome shotgun (WGS) entry which is preliminary data.</text>
</comment>
<dbReference type="RefSeq" id="WP_273003045.1">
    <property type="nucleotide sequence ID" value="NZ_DURU01000108.1"/>
</dbReference>
<evidence type="ECO:0000313" key="3">
    <source>
        <dbReference type="Proteomes" id="UP000525027"/>
    </source>
</evidence>
<dbReference type="AlphaFoldDB" id="A0A7V7BYX2"/>
<dbReference type="GO" id="GO:0004177">
    <property type="term" value="F:aminopeptidase activity"/>
    <property type="evidence" value="ECO:0007669"/>
    <property type="project" value="TreeGrafter"/>
</dbReference>
<proteinExistence type="inferred from homology"/>
<dbReference type="SUPFAM" id="SSF56266">
    <property type="entry name" value="DmpA/ArgJ-like"/>
    <property type="match status" value="1"/>
</dbReference>
<dbReference type="Proteomes" id="UP000525027">
    <property type="component" value="Unassembled WGS sequence"/>
</dbReference>
<organism evidence="2 3">
    <name type="scientific">Acetomicrobium hydrogeniformans</name>
    <dbReference type="NCBI Taxonomy" id="649746"/>
    <lineage>
        <taxon>Bacteria</taxon>
        <taxon>Thermotogati</taxon>
        <taxon>Synergistota</taxon>
        <taxon>Synergistia</taxon>
        <taxon>Synergistales</taxon>
        <taxon>Acetomicrobiaceae</taxon>
        <taxon>Acetomicrobium</taxon>
    </lineage>
</organism>
<dbReference type="EMBL" id="DURU01000108">
    <property type="protein sequence ID" value="HHZ04617.1"/>
    <property type="molecule type" value="Genomic_DNA"/>
</dbReference>
<accession>A0A7V7BYX2</accession>
<evidence type="ECO:0000256" key="1">
    <source>
        <dbReference type="ARBA" id="ARBA00007068"/>
    </source>
</evidence>
<evidence type="ECO:0000313" key="2">
    <source>
        <dbReference type="EMBL" id="HHZ04617.1"/>
    </source>
</evidence>
<dbReference type="InterPro" id="IPR016117">
    <property type="entry name" value="ArgJ-like_dom_sf"/>
</dbReference>
<dbReference type="CDD" id="cd02253">
    <property type="entry name" value="DmpA"/>
    <property type="match status" value="1"/>
</dbReference>
<reference evidence="2 3" key="1">
    <citation type="journal article" date="2020" name="Biotechnol. Biofuels">
        <title>New insights from the biogas microbiome by comprehensive genome-resolved metagenomics of nearly 1600 species originating from multiple anaerobic digesters.</title>
        <authorList>
            <person name="Campanaro S."/>
            <person name="Treu L."/>
            <person name="Rodriguez-R L.M."/>
            <person name="Kovalovszki A."/>
            <person name="Ziels R.M."/>
            <person name="Maus I."/>
            <person name="Zhu X."/>
            <person name="Kougias P.G."/>
            <person name="Basile A."/>
            <person name="Luo G."/>
            <person name="Schluter A."/>
            <person name="Konstantinidis K.T."/>
            <person name="Angelidaki I."/>
        </authorList>
    </citation>
    <scope>NUCLEOTIDE SEQUENCE [LARGE SCALE GENOMIC DNA]</scope>
    <source>
        <strain evidence="2">AS25fmACSIPFO_94</strain>
    </source>
</reference>
<dbReference type="Gene3D" id="3.60.70.12">
    <property type="entry name" value="L-amino peptidase D-ALA esterase/amidase"/>
    <property type="match status" value="1"/>
</dbReference>
<dbReference type="Pfam" id="PF03576">
    <property type="entry name" value="Peptidase_S58"/>
    <property type="match status" value="1"/>
</dbReference>
<sequence>MTSHNNDARYEKEAARPRLRDIGINIGVFTPGKYNAITDVKGVKVGHCTLIEGEGALKPGRGPVRTGVTAIVPHEGNIFKEKLPAAAFVFNGFGKSTGLHQINEVGNLETPILLTNTLNVPLVADALIDWMITQNQEIGIQTCTVNPVVGEINDGFLNDIQGRHVKKEHVHEALKGARSGAVEEGAVGAGTGSSCMGWKGGIGTSSRLLPPELGSYTIGALALTNFDGALTIDGAPVGRELGHLPYSENTNRLICGPLFEKELGGSVMVVIATDAPLFHRGLIRVAKRAVLGLARMGFYGSNGSGDFFIAFSTAHTIPHETDKLTLQGTTVTNEALSPLFLATVEAVEEAAINSILKATTVVGRDGNIKEGIDVEDLIQVLRKYNTVNLHDKTEGDS</sequence>
<dbReference type="InterPro" id="IPR005321">
    <property type="entry name" value="Peptidase_S58_DmpA"/>
</dbReference>
<protein>
    <submittedName>
        <fullName evidence="2">P1 family peptidase</fullName>
    </submittedName>
</protein>
<dbReference type="PANTHER" id="PTHR36512:SF3">
    <property type="entry name" value="BLR5678 PROTEIN"/>
    <property type="match status" value="1"/>
</dbReference>
<name>A0A7V7BYX2_9BACT</name>
<gene>
    <name evidence="2" type="ORF">GX397_06110</name>
</gene>